<evidence type="ECO:0000259" key="1">
    <source>
        <dbReference type="Pfam" id="PF12705"/>
    </source>
</evidence>
<organism evidence="2">
    <name type="scientific">marine sediment metagenome</name>
    <dbReference type="NCBI Taxonomy" id="412755"/>
    <lineage>
        <taxon>unclassified sequences</taxon>
        <taxon>metagenomes</taxon>
        <taxon>ecological metagenomes</taxon>
    </lineage>
</organism>
<reference evidence="2" key="1">
    <citation type="journal article" date="2015" name="Nature">
        <title>Complex archaea that bridge the gap between prokaryotes and eukaryotes.</title>
        <authorList>
            <person name="Spang A."/>
            <person name="Saw J.H."/>
            <person name="Jorgensen S.L."/>
            <person name="Zaremba-Niedzwiedzka K."/>
            <person name="Martijn J."/>
            <person name="Lind A.E."/>
            <person name="van Eijk R."/>
            <person name="Schleper C."/>
            <person name="Guy L."/>
            <person name="Ettema T.J."/>
        </authorList>
    </citation>
    <scope>NUCLEOTIDE SEQUENCE</scope>
</reference>
<proteinExistence type="predicted"/>
<dbReference type="InterPro" id="IPR038726">
    <property type="entry name" value="PDDEXK_AddAB-type"/>
</dbReference>
<sequence length="243" mass="27927">AMALSFMSFKPFNWEKWDLLYAPDGTPCVELLLEAKVQGIPVPIIAPCDLALVKKGTKEVWIVDHKSTSADTLARAKSVKISPQIALYRLVLQCHVDAWAEEHEKYKDMRVRGSIHNIVKKPTIKYCKKDATFNAYIDRVTAWYKEKHGADPIHSPILQSETYFSGPVLTREIWIRLRQQARASNAAPDLDRFYRAGDYACHEFNSVCPYLDLCDSSPVMWPDIVRTRFDVKFREDEEAQPHV</sequence>
<feature type="domain" description="PD-(D/E)XK endonuclease-like" evidence="1">
    <location>
        <begin position="30"/>
        <end position="214"/>
    </location>
</feature>
<dbReference type="EMBL" id="LAZR01023982">
    <property type="protein sequence ID" value="KKL76637.1"/>
    <property type="molecule type" value="Genomic_DNA"/>
</dbReference>
<dbReference type="Pfam" id="PF12705">
    <property type="entry name" value="PDDEXK_1"/>
    <property type="match status" value="1"/>
</dbReference>
<protein>
    <recommendedName>
        <fullName evidence="1">PD-(D/E)XK endonuclease-like domain-containing protein</fullName>
    </recommendedName>
</protein>
<gene>
    <name evidence="2" type="ORF">LCGC14_2042870</name>
</gene>
<feature type="non-terminal residue" evidence="2">
    <location>
        <position position="1"/>
    </location>
</feature>
<accession>A0A0F9HNB6</accession>
<comment type="caution">
    <text evidence="2">The sequence shown here is derived from an EMBL/GenBank/DDBJ whole genome shotgun (WGS) entry which is preliminary data.</text>
</comment>
<evidence type="ECO:0000313" key="2">
    <source>
        <dbReference type="EMBL" id="KKL76637.1"/>
    </source>
</evidence>
<name>A0A0F9HNB6_9ZZZZ</name>
<dbReference type="AlphaFoldDB" id="A0A0F9HNB6"/>